<gene>
    <name evidence="2" type="ORF">H4R18_004361</name>
</gene>
<feature type="region of interest" description="Disordered" evidence="1">
    <location>
        <begin position="97"/>
        <end position="136"/>
    </location>
</feature>
<feature type="compositionally biased region" description="Low complexity" evidence="1">
    <location>
        <begin position="14"/>
        <end position="26"/>
    </location>
</feature>
<accession>A0A9W8LFW8</accession>
<evidence type="ECO:0000313" key="3">
    <source>
        <dbReference type="Proteomes" id="UP001140217"/>
    </source>
</evidence>
<keyword evidence="3" id="KW-1185">Reference proteome</keyword>
<feature type="region of interest" description="Disordered" evidence="1">
    <location>
        <begin position="1"/>
        <end position="26"/>
    </location>
</feature>
<dbReference type="EMBL" id="JANBUL010000207">
    <property type="protein sequence ID" value="KAJ2778839.1"/>
    <property type="molecule type" value="Genomic_DNA"/>
</dbReference>
<feature type="compositionally biased region" description="Basic and acidic residues" evidence="1">
    <location>
        <begin position="97"/>
        <end position="114"/>
    </location>
</feature>
<evidence type="ECO:0000313" key="2">
    <source>
        <dbReference type="EMBL" id="KAJ2778839.1"/>
    </source>
</evidence>
<evidence type="ECO:0000256" key="1">
    <source>
        <dbReference type="SAM" id="MobiDB-lite"/>
    </source>
</evidence>
<organism evidence="2 3">
    <name type="scientific">Coemansia javaensis</name>
    <dbReference type="NCBI Taxonomy" id="2761396"/>
    <lineage>
        <taxon>Eukaryota</taxon>
        <taxon>Fungi</taxon>
        <taxon>Fungi incertae sedis</taxon>
        <taxon>Zoopagomycota</taxon>
        <taxon>Kickxellomycotina</taxon>
        <taxon>Kickxellomycetes</taxon>
        <taxon>Kickxellales</taxon>
        <taxon>Kickxellaceae</taxon>
        <taxon>Coemansia</taxon>
    </lineage>
</organism>
<sequence>MSRCNKYSPKTDTGDSGTASTGSEAGVKLEEPVCDSCRGNHTTETHFMLLFKPEDPVCSLCSNSHTTEAHARMSVKEEESECNNCGKDHETNHCVKEIDVVGESKPDPEPKPEPEPEPSDGQGKPKTEPNDDQLQA</sequence>
<proteinExistence type="predicted"/>
<name>A0A9W8LFW8_9FUNG</name>
<reference evidence="2" key="1">
    <citation type="submission" date="2022-07" db="EMBL/GenBank/DDBJ databases">
        <title>Phylogenomic reconstructions and comparative analyses of Kickxellomycotina fungi.</title>
        <authorList>
            <person name="Reynolds N.K."/>
            <person name="Stajich J.E."/>
            <person name="Barry K."/>
            <person name="Grigoriev I.V."/>
            <person name="Crous P."/>
            <person name="Smith M.E."/>
        </authorList>
    </citation>
    <scope>NUCLEOTIDE SEQUENCE</scope>
    <source>
        <strain evidence="2">NBRC 105414</strain>
    </source>
</reference>
<dbReference type="AlphaFoldDB" id="A0A9W8LFW8"/>
<protein>
    <submittedName>
        <fullName evidence="2">Uncharacterized protein</fullName>
    </submittedName>
</protein>
<comment type="caution">
    <text evidence="2">The sequence shown here is derived from an EMBL/GenBank/DDBJ whole genome shotgun (WGS) entry which is preliminary data.</text>
</comment>
<dbReference type="Proteomes" id="UP001140217">
    <property type="component" value="Unassembled WGS sequence"/>
</dbReference>